<accession>A0A840A7D5</accession>
<keyword evidence="1" id="KW-0472">Membrane</keyword>
<sequence>MNWNKWIRTTHRWVSLAFTAAVILNVVAMLQQSSATWIGLLALAPLALLLPTGLYLFVAPYAAKRRAMRDTRRAL</sequence>
<name>A0A840A7D5_9CAUL</name>
<keyword evidence="3" id="KW-1185">Reference proteome</keyword>
<evidence type="ECO:0008006" key="4">
    <source>
        <dbReference type="Google" id="ProtNLM"/>
    </source>
</evidence>
<evidence type="ECO:0000313" key="3">
    <source>
        <dbReference type="Proteomes" id="UP000530564"/>
    </source>
</evidence>
<dbReference type="AlphaFoldDB" id="A0A840A7D5"/>
<evidence type="ECO:0000256" key="1">
    <source>
        <dbReference type="SAM" id="Phobius"/>
    </source>
</evidence>
<evidence type="ECO:0000313" key="2">
    <source>
        <dbReference type="EMBL" id="MBB3893262.1"/>
    </source>
</evidence>
<feature type="transmembrane region" description="Helical" evidence="1">
    <location>
        <begin position="12"/>
        <end position="31"/>
    </location>
</feature>
<dbReference type="EMBL" id="JACIDK010000008">
    <property type="protein sequence ID" value="MBB3893262.1"/>
    <property type="molecule type" value="Genomic_DNA"/>
</dbReference>
<dbReference type="Proteomes" id="UP000530564">
    <property type="component" value="Unassembled WGS sequence"/>
</dbReference>
<keyword evidence="1" id="KW-0812">Transmembrane</keyword>
<gene>
    <name evidence="2" type="ORF">GGQ61_004004</name>
</gene>
<organism evidence="2 3">
    <name type="scientific">Phenylobacterium haematophilum</name>
    <dbReference type="NCBI Taxonomy" id="98513"/>
    <lineage>
        <taxon>Bacteria</taxon>
        <taxon>Pseudomonadati</taxon>
        <taxon>Pseudomonadota</taxon>
        <taxon>Alphaproteobacteria</taxon>
        <taxon>Caulobacterales</taxon>
        <taxon>Caulobacteraceae</taxon>
        <taxon>Phenylobacterium</taxon>
    </lineage>
</organism>
<proteinExistence type="predicted"/>
<protein>
    <recommendedName>
        <fullName evidence="4">PepSY domain-containing protein</fullName>
    </recommendedName>
</protein>
<dbReference type="RefSeq" id="WP_183776651.1">
    <property type="nucleotide sequence ID" value="NZ_JACIDK010000008.1"/>
</dbReference>
<comment type="caution">
    <text evidence="2">The sequence shown here is derived from an EMBL/GenBank/DDBJ whole genome shotgun (WGS) entry which is preliminary data.</text>
</comment>
<feature type="transmembrane region" description="Helical" evidence="1">
    <location>
        <begin position="37"/>
        <end position="63"/>
    </location>
</feature>
<reference evidence="2 3" key="1">
    <citation type="submission" date="2020-08" db="EMBL/GenBank/DDBJ databases">
        <title>Genomic Encyclopedia of Type Strains, Phase IV (KMG-IV): sequencing the most valuable type-strain genomes for metagenomic binning, comparative biology and taxonomic classification.</title>
        <authorList>
            <person name="Goeker M."/>
        </authorList>
    </citation>
    <scope>NUCLEOTIDE SEQUENCE [LARGE SCALE GENOMIC DNA]</scope>
    <source>
        <strain evidence="2 3">DSM 21793</strain>
    </source>
</reference>
<keyword evidence="1" id="KW-1133">Transmembrane helix</keyword>